<comment type="caution">
    <text evidence="5">The sequence shown here is derived from an EMBL/GenBank/DDBJ whole genome shotgun (WGS) entry which is preliminary data.</text>
</comment>
<dbReference type="GO" id="GO:0016052">
    <property type="term" value="P:carbohydrate catabolic process"/>
    <property type="evidence" value="ECO:0007669"/>
    <property type="project" value="TreeGrafter"/>
</dbReference>
<dbReference type="AlphaFoldDB" id="A0A429ZP89"/>
<evidence type="ECO:0000256" key="4">
    <source>
        <dbReference type="RuleBase" id="RU003690"/>
    </source>
</evidence>
<keyword evidence="2" id="KW-0378">Hydrolase</keyword>
<reference evidence="5 6" key="1">
    <citation type="submission" date="2017-05" db="EMBL/GenBank/DDBJ databases">
        <title>Vagococcus spp. assemblies.</title>
        <authorList>
            <person name="Gulvik C.A."/>
        </authorList>
    </citation>
    <scope>NUCLEOTIDE SEQUENCE [LARGE SCALE GENOMIC DNA]</scope>
    <source>
        <strain evidence="5 6">NCFB 2777</strain>
    </source>
</reference>
<keyword evidence="6" id="KW-1185">Reference proteome</keyword>
<organism evidence="5 6">
    <name type="scientific">Vagococcus salmoninarum</name>
    <dbReference type="NCBI Taxonomy" id="2739"/>
    <lineage>
        <taxon>Bacteria</taxon>
        <taxon>Bacillati</taxon>
        <taxon>Bacillota</taxon>
        <taxon>Bacilli</taxon>
        <taxon>Lactobacillales</taxon>
        <taxon>Enterococcaceae</taxon>
        <taxon>Vagococcus</taxon>
    </lineage>
</organism>
<dbReference type="PRINTS" id="PR00131">
    <property type="entry name" value="GLHYDRLASE1"/>
</dbReference>
<evidence type="ECO:0000313" key="5">
    <source>
        <dbReference type="EMBL" id="RST95495.1"/>
    </source>
</evidence>
<evidence type="ECO:0000256" key="2">
    <source>
        <dbReference type="ARBA" id="ARBA00022801"/>
    </source>
</evidence>
<comment type="similarity">
    <text evidence="1 4">Belongs to the glycosyl hydrolase 1 family.</text>
</comment>
<dbReference type="EMBL" id="NGJU01000010">
    <property type="protein sequence ID" value="RST95495.1"/>
    <property type="molecule type" value="Genomic_DNA"/>
</dbReference>
<sequence>MTTFPKDFLWGAAASAPQTEGAANQGGKSATTWDYWYQTDPSRFYNHVGPQETSNVYFQYRQDAQLMKEMGFNSYRTSISWARLLPDGKTINPIAVDFYREYFATLRQNGVQPIVNLFHFDMPWWLMELGGWEIRESVTAFEHYAKSAFLAFGDLVTHWTTFNEPMVHIECGYLGEAHYPGIFDFKKAIQVGYHTIMAHTKAVAAFKALAIPDGQIGCILNLSPVYAKSAAPADLEAKNKAELIYIRSLLDPLILGEFPTELVAIFKESHLLPATLPGDLALIKANSLDFLGVNYYQPLRVQAQRSPRFPIESPGDLAKGYHWPEKRINPHRGWEIYPEGLFDIAMKIKEDYGNLPWFASENGMGVANEEQFQDDSGVVLDDYRIDFIHEHLVQLQRGIAAGSNCFGYHLWTFVDCWSWLNAYKNRYGLYRVDLTNNFKRTPKKSAEWFAKVIQRNALD</sequence>
<evidence type="ECO:0000256" key="3">
    <source>
        <dbReference type="ARBA" id="ARBA00023295"/>
    </source>
</evidence>
<dbReference type="RefSeq" id="WP_126779884.1">
    <property type="nucleotide sequence ID" value="NZ_NGJU01000010.1"/>
</dbReference>
<dbReference type="Gene3D" id="3.20.20.80">
    <property type="entry name" value="Glycosidases"/>
    <property type="match status" value="1"/>
</dbReference>
<dbReference type="Proteomes" id="UP000287239">
    <property type="component" value="Unassembled WGS sequence"/>
</dbReference>
<accession>A0A429ZP89</accession>
<dbReference type="GO" id="GO:0005829">
    <property type="term" value="C:cytosol"/>
    <property type="evidence" value="ECO:0007669"/>
    <property type="project" value="TreeGrafter"/>
</dbReference>
<dbReference type="FunFam" id="3.20.20.80:FF:000004">
    <property type="entry name" value="Beta-glucosidase 6-phospho-beta-glucosidase"/>
    <property type="match status" value="1"/>
</dbReference>
<dbReference type="Pfam" id="PF00232">
    <property type="entry name" value="Glyco_hydro_1"/>
    <property type="match status" value="1"/>
</dbReference>
<dbReference type="SUPFAM" id="SSF51445">
    <property type="entry name" value="(Trans)glycosidases"/>
    <property type="match status" value="1"/>
</dbReference>
<keyword evidence="3" id="KW-0326">Glycosidase</keyword>
<dbReference type="GO" id="GO:0008422">
    <property type="term" value="F:beta-glucosidase activity"/>
    <property type="evidence" value="ECO:0007669"/>
    <property type="project" value="TreeGrafter"/>
</dbReference>
<evidence type="ECO:0000313" key="6">
    <source>
        <dbReference type="Proteomes" id="UP000287239"/>
    </source>
</evidence>
<name>A0A429ZP89_9ENTE</name>
<evidence type="ECO:0000256" key="1">
    <source>
        <dbReference type="ARBA" id="ARBA00010838"/>
    </source>
</evidence>
<dbReference type="InterPro" id="IPR001360">
    <property type="entry name" value="Glyco_hydro_1"/>
</dbReference>
<protein>
    <submittedName>
        <fullName evidence="5">6-phospho-beta-glucosidase</fullName>
    </submittedName>
</protein>
<dbReference type="PANTHER" id="PTHR10353">
    <property type="entry name" value="GLYCOSYL HYDROLASE"/>
    <property type="match status" value="1"/>
</dbReference>
<dbReference type="PANTHER" id="PTHR10353:SF139">
    <property type="entry name" value="6-PHOSPHO-BETA-GLUCOSIDASE GMUD"/>
    <property type="match status" value="1"/>
</dbReference>
<dbReference type="InterPro" id="IPR017853">
    <property type="entry name" value="GH"/>
</dbReference>
<gene>
    <name evidence="5" type="ORF">CBF35_08005</name>
</gene>
<dbReference type="OrthoDB" id="9765195at2"/>
<dbReference type="GeneID" id="98568309"/>
<proteinExistence type="inferred from homology"/>